<dbReference type="Gene3D" id="2.60.120.260">
    <property type="entry name" value="Galactose-binding domain-like"/>
    <property type="match status" value="1"/>
</dbReference>
<reference evidence="4 5" key="1">
    <citation type="submission" date="2017-07" db="EMBL/GenBank/DDBJ databases">
        <title>Tamlnaduibacter salinus (Mi-7) genome sequencing.</title>
        <authorList>
            <person name="Verma A."/>
            <person name="Krishnamurthi S."/>
        </authorList>
    </citation>
    <scope>NUCLEOTIDE SEQUENCE [LARGE SCALE GENOMIC DNA]</scope>
    <source>
        <strain evidence="4 5">Mi-7</strain>
    </source>
</reference>
<feature type="compositionally biased region" description="Low complexity" evidence="1">
    <location>
        <begin position="1362"/>
        <end position="1373"/>
    </location>
</feature>
<feature type="signal peptide" evidence="2">
    <location>
        <begin position="1"/>
        <end position="22"/>
    </location>
</feature>
<dbReference type="InterPro" id="IPR013320">
    <property type="entry name" value="ConA-like_dom_sf"/>
</dbReference>
<feature type="region of interest" description="Disordered" evidence="1">
    <location>
        <begin position="1359"/>
        <end position="1393"/>
    </location>
</feature>
<proteinExistence type="predicted"/>
<comment type="caution">
    <text evidence="4">The sequence shown here is derived from an EMBL/GenBank/DDBJ whole genome shotgun (WGS) entry which is preliminary data.</text>
</comment>
<protein>
    <recommendedName>
        <fullName evidence="3">DUF6701 domain-containing protein</fullName>
    </recommendedName>
</protein>
<gene>
    <name evidence="4" type="ORF">CF392_01075</name>
</gene>
<dbReference type="SUPFAM" id="SSF49899">
    <property type="entry name" value="Concanavalin A-like lectins/glucanases"/>
    <property type="match status" value="1"/>
</dbReference>
<evidence type="ECO:0000313" key="5">
    <source>
        <dbReference type="Proteomes" id="UP000218332"/>
    </source>
</evidence>
<evidence type="ECO:0000256" key="2">
    <source>
        <dbReference type="SAM" id="SignalP"/>
    </source>
</evidence>
<evidence type="ECO:0000256" key="1">
    <source>
        <dbReference type="SAM" id="MobiDB-lite"/>
    </source>
</evidence>
<dbReference type="Gene3D" id="2.60.120.200">
    <property type="match status" value="1"/>
</dbReference>
<evidence type="ECO:0000259" key="3">
    <source>
        <dbReference type="Pfam" id="PF20419"/>
    </source>
</evidence>
<name>A0A2A2I6T1_9GAMM</name>
<evidence type="ECO:0000313" key="4">
    <source>
        <dbReference type="EMBL" id="PAV27302.1"/>
    </source>
</evidence>
<dbReference type="EMBL" id="NMPM01000007">
    <property type="protein sequence ID" value="PAV27302.1"/>
    <property type="molecule type" value="Genomic_DNA"/>
</dbReference>
<organism evidence="4 5">
    <name type="scientific">Tamilnaduibacter salinus</name>
    <dbReference type="NCBI Taxonomy" id="1484056"/>
    <lineage>
        <taxon>Bacteria</taxon>
        <taxon>Pseudomonadati</taxon>
        <taxon>Pseudomonadota</taxon>
        <taxon>Gammaproteobacteria</taxon>
        <taxon>Pseudomonadales</taxon>
        <taxon>Marinobacteraceae</taxon>
        <taxon>Tamilnaduibacter</taxon>
    </lineage>
</organism>
<feature type="domain" description="DUF6701" evidence="3">
    <location>
        <begin position="844"/>
        <end position="1443"/>
    </location>
</feature>
<keyword evidence="2" id="KW-0732">Signal</keyword>
<feature type="chain" id="PRO_5012606938" description="DUF6701 domain-containing protein" evidence="2">
    <location>
        <begin position="23"/>
        <end position="1446"/>
    </location>
</feature>
<dbReference type="Pfam" id="PF20419">
    <property type="entry name" value="DUF6701"/>
    <property type="match status" value="1"/>
</dbReference>
<dbReference type="Proteomes" id="UP000218332">
    <property type="component" value="Unassembled WGS sequence"/>
</dbReference>
<sequence length="1446" mass="151276">MERLVAALMVVLCALSAGPATAVAAFFETGSVTVSNSIDQGGWQTVTLRESYTNPVVIAGPVSHNNANSLSARVRNVTPSSFELGVQSPCESSGVSAPGVACPPGGSWNAETVRYLVVEQGRWLFPDGTRVEAGLLNTSTVRSRIGSPSAGETVNFQQSFGGPPAVFHTVNSFNDPAWISSTAFAVGNDTSNRPDATGMSLALEGAEVASSHGAESIGWVAIAPSSGTNNGHAYDIQRSPGLDVDRHEDDCFSLSYAGFPATPDVVASHNTMNGTNGGWLRLCGSEVVPAAVSVHIDEEQVDDAERTGIPEAVSVFAFAADASGLLTQSANFCDGISALFCDDFDQGTLNSDGWQVDAFAGGDAGIGNQTSRSGDASLFTFGGGVNVISPQFDLSEASTGRLSYWWQRGDDSFSEDPDGGEDLVIQYRNDSGQWIDIEVQPGDGSAGQTGSTQFDLPSDAFHSAFQFRFRQQDGNSGDFDFWHVDDVVLRTTPLECEPDAFDRAALGERWATTVAAGGFEPAIVGGRLRITENEGDQSTAASYQRLFPTDDNLIRIEFDFYAYNSGGLGPGDGISLVFSDATTTPQPGGFGGALGYAQEVDGTGGFAGGWLGIGLDEYGNFSNSSEGKEGGNPPGVLTPNAVVLRGAESTGPGDPGYEYIDDSGTLVPGIYTNSSVNPHRYRITLDAQSGVTPSVKIERDTGSGFNTILQRSLTGQPPAPENLIFSVTGSTGGAYNIHELDNLQVCAERIDPLIQIDHFELVHDGQALTCRPEEVTVRACEDAACSSTVDEPVEVTMTPSGWLNGDTFTFSNGSTTESLQVTSAGTVTLDVASSDPSPVAFSDNTTLCDSGSGTPTAAQCALDVRESGFAISVNDHISATTQTATIEALEASAANPEQCVPGLDDVTKNVQLWTDYINPGTGTEPVVVNGGSSLGQSQASASTEALAFGPGGVATLPLTYADAGRVRLNARYEGADPAAPDFGLVLTGNDDFIARPDHFNLSVPGNPAATDRTGNVLTSAGTDFDVQVEAVNANGVTTPNFGRETPTPEGVELQSALFAPSGGQAGTFQGSFNPFGTQCGGSAADGFACGAFNWTEVGVISLTPTLDGDGIYLNSEKVEGDPLPHVGRFVPDRFQTVVDDPGEVQPFCEATTAFSVMGKPLQWRTGMMPVLSVTALSAPGTVTENYTADDGAFQFLTANDINRTFASSDNTATDENGDPFPVAANASEGTLTRQGPGLLHYRFDGTDTLTYLKKEPSPSNDRRPVRVAPFLPDYSITINAVEDSDGVASPQTPLPVSPDFAGAEMRYARLGLENAYGPENQPLTLPFRSTYWNGNEFVLNEDDSCWNYGLPADVSIDTSELSGGSTSAASASGPLDEGVPPSDGQLTLAAPGDGNRGNVGVEFAVPLWLTGDYNGDGSLTNPTGTATFGVYEGHDRVIYWREVGAP</sequence>
<accession>A0A2A2I6T1</accession>
<keyword evidence="5" id="KW-1185">Reference proteome</keyword>
<dbReference type="InterPro" id="IPR046524">
    <property type="entry name" value="DUF6701"/>
</dbReference>